<dbReference type="eggNOG" id="COG2885">
    <property type="taxonomic scope" value="Bacteria"/>
</dbReference>
<dbReference type="EMBL" id="ADLV01000029">
    <property type="protein sequence ID" value="EGK01319.1"/>
    <property type="molecule type" value="Genomic_DNA"/>
</dbReference>
<dbReference type="InterPro" id="IPR011990">
    <property type="entry name" value="TPR-like_helical_dom_sf"/>
</dbReference>
<evidence type="ECO:0000259" key="1">
    <source>
        <dbReference type="Pfam" id="PF12984"/>
    </source>
</evidence>
<dbReference type="Gene3D" id="1.25.40.10">
    <property type="entry name" value="Tetratricopeptide repeat domain"/>
    <property type="match status" value="1"/>
</dbReference>
<dbReference type="HOGENOM" id="CLU_026852_0_0_10"/>
<proteinExistence type="predicted"/>
<dbReference type="Pfam" id="PF12984">
    <property type="entry name" value="DUF3868"/>
    <property type="match status" value="1"/>
</dbReference>
<sequence length="489" mass="55697">MKKKNIFLYMLAILFFTNNIIIAQQIHNNIHVSDAKARQTGNRLVIEMTVDASKANLQPNEAIILTPAIKADNNIMELPKIIIKGNTRYKADNRVRFFHKKNTDNNTILLKKSESSKVSYTQNVSFEEWMRTASLTIKQEVTGCAECKKNEDWDNIGDGIIVEKVNISKPEIRFTISYITPKTEAVKNRDYEGSAFLDFQVGKSVVIPDFRNNFKELSKIEDILGQLKNDKNATITSINLCGYASPEGGYELNSRLSASRTQALKNYLQNRYSFDNSLFNTNSVAEDWVGLKKIVEELYLPDKDKLMEIINSSLAEDAKEQKLKVQASYRTLLNEHFPTLRRVDYKLNYIVRAFSIEEGKDIVKTKPGQMSLNEMFLVANSYEKGSDEFKEIFDIAVRVFPKDIIANINAAAIELEKGDTAAAHRYLDKYQDIPDSWNNLGILYALEGNMDKAKELFLKAQINGSSEASGNLEKVKLLENYEKDIKNQK</sequence>
<feature type="domain" description="DUF3868" evidence="1">
    <location>
        <begin position="10"/>
        <end position="103"/>
    </location>
</feature>
<dbReference type="OrthoDB" id="1100173at2"/>
<dbReference type="SUPFAM" id="SSF103088">
    <property type="entry name" value="OmpA-like"/>
    <property type="match status" value="1"/>
</dbReference>
<dbReference type="Gene3D" id="3.30.1330.60">
    <property type="entry name" value="OmpA-like domain"/>
    <property type="match status" value="1"/>
</dbReference>
<dbReference type="STRING" id="742766.HMPREF9455_02511"/>
<keyword evidence="3" id="KW-1185">Reference proteome</keyword>
<dbReference type="SUPFAM" id="SSF48452">
    <property type="entry name" value="TPR-like"/>
    <property type="match status" value="1"/>
</dbReference>
<dbReference type="RefSeq" id="WP_006800042.1">
    <property type="nucleotide sequence ID" value="NZ_GL891984.1"/>
</dbReference>
<evidence type="ECO:0000313" key="2">
    <source>
        <dbReference type="EMBL" id="EGK01319.1"/>
    </source>
</evidence>
<organism evidence="2 3">
    <name type="scientific">Dysgonomonas gadei ATCC BAA-286</name>
    <dbReference type="NCBI Taxonomy" id="742766"/>
    <lineage>
        <taxon>Bacteria</taxon>
        <taxon>Pseudomonadati</taxon>
        <taxon>Bacteroidota</taxon>
        <taxon>Bacteroidia</taxon>
        <taxon>Bacteroidales</taxon>
        <taxon>Dysgonomonadaceae</taxon>
        <taxon>Dysgonomonas</taxon>
    </lineage>
</organism>
<accession>F5IZJ4</accession>
<gene>
    <name evidence="2" type="ORF">HMPREF9455_02511</name>
</gene>
<protein>
    <recommendedName>
        <fullName evidence="1">DUF3868 domain-containing protein</fullName>
    </recommendedName>
</protein>
<dbReference type="Proteomes" id="UP000004913">
    <property type="component" value="Unassembled WGS sequence"/>
</dbReference>
<dbReference type="InterPro" id="IPR024480">
    <property type="entry name" value="DUF3868"/>
</dbReference>
<comment type="caution">
    <text evidence="2">The sequence shown here is derived from an EMBL/GenBank/DDBJ whole genome shotgun (WGS) entry which is preliminary data.</text>
</comment>
<name>F5IZJ4_9BACT</name>
<reference evidence="2 3" key="1">
    <citation type="submission" date="2011-04" db="EMBL/GenBank/DDBJ databases">
        <title>The Genome Sequence of Dysgonomonas gadei ATCC BAA-286.</title>
        <authorList>
            <consortium name="The Broad Institute Genome Sequencing Platform"/>
            <person name="Earl A."/>
            <person name="Ward D."/>
            <person name="Feldgarden M."/>
            <person name="Gevers D."/>
            <person name="Pudlo N."/>
            <person name="Martens E."/>
            <person name="Allen-Vercoe E."/>
            <person name="Young S.K."/>
            <person name="Zeng Q."/>
            <person name="Gargeya S."/>
            <person name="Fitzgerald M."/>
            <person name="Haas B."/>
            <person name="Abouelleil A."/>
            <person name="Alvarado L."/>
            <person name="Arachchi H.M."/>
            <person name="Berlin A."/>
            <person name="Brown A."/>
            <person name="Chapman S.B."/>
            <person name="Chen Z."/>
            <person name="Dunbar C."/>
            <person name="Freedman E."/>
            <person name="Gearin G."/>
            <person name="Gellesch M."/>
            <person name="Goldberg J."/>
            <person name="Griggs A."/>
            <person name="Gujja S."/>
            <person name="Heiman D."/>
            <person name="Howarth C."/>
            <person name="Larson L."/>
            <person name="Lui A."/>
            <person name="MacDonald P.J.P."/>
            <person name="Mehta T."/>
            <person name="Montmayeur A."/>
            <person name="Murphy C."/>
            <person name="Neiman D."/>
            <person name="Pearson M."/>
            <person name="Priest M."/>
            <person name="Roberts A."/>
            <person name="Saif S."/>
            <person name="Shea T."/>
            <person name="Shenoy N."/>
            <person name="Sisk P."/>
            <person name="Stolte C."/>
            <person name="Sykes S."/>
            <person name="Yandava C."/>
            <person name="Wortman J."/>
            <person name="Nusbaum C."/>
            <person name="Birren B."/>
        </authorList>
    </citation>
    <scope>NUCLEOTIDE SEQUENCE [LARGE SCALE GENOMIC DNA]</scope>
    <source>
        <strain evidence="2 3">ATCC BAA-286</strain>
    </source>
</reference>
<dbReference type="AlphaFoldDB" id="F5IZJ4"/>
<dbReference type="InterPro" id="IPR036737">
    <property type="entry name" value="OmpA-like_sf"/>
</dbReference>
<evidence type="ECO:0000313" key="3">
    <source>
        <dbReference type="Proteomes" id="UP000004913"/>
    </source>
</evidence>